<protein>
    <submittedName>
        <fullName evidence="14">Stage IV sporulation protein FB</fullName>
    </submittedName>
</protein>
<evidence type="ECO:0000256" key="2">
    <source>
        <dbReference type="ARBA" id="ARBA00004141"/>
    </source>
</evidence>
<dbReference type="PANTHER" id="PTHR39188">
    <property type="entry name" value="MEMBRANE-ASSOCIATED ZINC METALLOPROTEASE M50B"/>
    <property type="match status" value="1"/>
</dbReference>
<evidence type="ECO:0000256" key="7">
    <source>
        <dbReference type="ARBA" id="ARBA00022801"/>
    </source>
</evidence>
<keyword evidence="8" id="KW-0862">Zinc</keyword>
<dbReference type="Pfam" id="PF02163">
    <property type="entry name" value="Peptidase_M50"/>
    <property type="match status" value="2"/>
</dbReference>
<evidence type="ECO:0000256" key="8">
    <source>
        <dbReference type="ARBA" id="ARBA00022833"/>
    </source>
</evidence>
<feature type="domain" description="Peptidase M50" evidence="13">
    <location>
        <begin position="113"/>
        <end position="168"/>
    </location>
</feature>
<dbReference type="PANTHER" id="PTHR39188:SF3">
    <property type="entry name" value="STAGE IV SPORULATION PROTEIN FB"/>
    <property type="match status" value="1"/>
</dbReference>
<keyword evidence="9 12" id="KW-1133">Transmembrane helix</keyword>
<evidence type="ECO:0000256" key="5">
    <source>
        <dbReference type="ARBA" id="ARBA00022692"/>
    </source>
</evidence>
<gene>
    <name evidence="14" type="ORF">SAMN02745910_00655</name>
</gene>
<evidence type="ECO:0000256" key="12">
    <source>
        <dbReference type="SAM" id="Phobius"/>
    </source>
</evidence>
<evidence type="ECO:0000256" key="9">
    <source>
        <dbReference type="ARBA" id="ARBA00022989"/>
    </source>
</evidence>
<comment type="similarity">
    <text evidence="3">Belongs to the peptidase M50B family.</text>
</comment>
<feature type="transmembrane region" description="Helical" evidence="12">
    <location>
        <begin position="159"/>
        <end position="176"/>
    </location>
</feature>
<evidence type="ECO:0000259" key="13">
    <source>
        <dbReference type="Pfam" id="PF02163"/>
    </source>
</evidence>
<name>A0A1I5WNQ7_9BACI</name>
<evidence type="ECO:0000256" key="11">
    <source>
        <dbReference type="ARBA" id="ARBA00023136"/>
    </source>
</evidence>
<dbReference type="Proteomes" id="UP000182762">
    <property type="component" value="Unassembled WGS sequence"/>
</dbReference>
<keyword evidence="11 12" id="KW-0472">Membrane</keyword>
<sequence length="287" mass="33678">MNNFFHLFRSTHIHPLLWAILAIGIMTGHIYDLILLFSLVLLHELGHVFAASFFSWKIKKIMLFPFGGVAEIDEYGNRPLYQEVVVILSGPFVHLILMLGSFIALSSSLITHEFYEQFMFHNVLLLCFNLLPIYPLDGGKLMFVSFSLFDSFQKSFEKTLRISAVFLLCIAVVALFLYSTHLHLWMVLCYLCYSLYYEWKQRDYLYIRFLLDRYYGKGETILDLSPLAVNGGEKIYHIIRKFKRGQKHIIIVEEKEGRKQLDENELLHAYFVDKRINDSIDELVAFY</sequence>
<dbReference type="EMBL" id="FOXX01000001">
    <property type="protein sequence ID" value="SFQ21207.1"/>
    <property type="molecule type" value="Genomic_DNA"/>
</dbReference>
<evidence type="ECO:0000256" key="3">
    <source>
        <dbReference type="ARBA" id="ARBA00007931"/>
    </source>
</evidence>
<keyword evidence="10" id="KW-0482">Metalloprotease</keyword>
<feature type="transmembrane region" description="Helical" evidence="12">
    <location>
        <begin position="12"/>
        <end position="31"/>
    </location>
</feature>
<evidence type="ECO:0000256" key="4">
    <source>
        <dbReference type="ARBA" id="ARBA00022670"/>
    </source>
</evidence>
<comment type="cofactor">
    <cofactor evidence="1">
        <name>Zn(2+)</name>
        <dbReference type="ChEBI" id="CHEBI:29105"/>
    </cofactor>
</comment>
<accession>A0A1I5WNQ7</accession>
<keyword evidence="15" id="KW-1185">Reference proteome</keyword>
<comment type="caution">
    <text evidence="14">The sequence shown here is derived from an EMBL/GenBank/DDBJ whole genome shotgun (WGS) entry which is preliminary data.</text>
</comment>
<dbReference type="RefSeq" id="WP_061802103.1">
    <property type="nucleotide sequence ID" value="NZ_FOXX01000001.1"/>
</dbReference>
<evidence type="ECO:0000313" key="15">
    <source>
        <dbReference type="Proteomes" id="UP000182762"/>
    </source>
</evidence>
<dbReference type="InterPro" id="IPR008915">
    <property type="entry name" value="Peptidase_M50"/>
</dbReference>
<dbReference type="GeneID" id="93709422"/>
<reference evidence="14 15" key="1">
    <citation type="submission" date="2016-10" db="EMBL/GenBank/DDBJ databases">
        <authorList>
            <person name="Varghese N."/>
            <person name="Submissions S."/>
        </authorList>
    </citation>
    <scope>NUCLEOTIDE SEQUENCE [LARGE SCALE GENOMIC DNA]</scope>
    <source>
        <strain evidence="14 15">DSM 13796</strain>
    </source>
</reference>
<keyword evidence="7" id="KW-0378">Hydrolase</keyword>
<evidence type="ECO:0000256" key="1">
    <source>
        <dbReference type="ARBA" id="ARBA00001947"/>
    </source>
</evidence>
<feature type="transmembrane region" description="Helical" evidence="12">
    <location>
        <begin position="37"/>
        <end position="56"/>
    </location>
</feature>
<feature type="domain" description="Peptidase M50" evidence="13">
    <location>
        <begin position="33"/>
        <end position="105"/>
    </location>
</feature>
<feature type="transmembrane region" description="Helical" evidence="12">
    <location>
        <begin position="84"/>
        <end position="106"/>
    </location>
</feature>
<keyword evidence="5 12" id="KW-0812">Transmembrane</keyword>
<keyword evidence="4" id="KW-0645">Protease</keyword>
<keyword evidence="6" id="KW-0479">Metal-binding</keyword>
<evidence type="ECO:0000256" key="6">
    <source>
        <dbReference type="ARBA" id="ARBA00022723"/>
    </source>
</evidence>
<evidence type="ECO:0000313" key="14">
    <source>
        <dbReference type="EMBL" id="SFQ21207.1"/>
    </source>
</evidence>
<evidence type="ECO:0000256" key="10">
    <source>
        <dbReference type="ARBA" id="ARBA00023049"/>
    </source>
</evidence>
<comment type="subcellular location">
    <subcellularLocation>
        <location evidence="2">Membrane</location>
        <topology evidence="2">Multi-pass membrane protein</topology>
    </subcellularLocation>
</comment>
<feature type="transmembrane region" description="Helical" evidence="12">
    <location>
        <begin position="118"/>
        <end position="138"/>
    </location>
</feature>
<organism evidence="14 15">
    <name type="scientific">Priestia endophytica DSM 13796</name>
    <dbReference type="NCBI Taxonomy" id="1121089"/>
    <lineage>
        <taxon>Bacteria</taxon>
        <taxon>Bacillati</taxon>
        <taxon>Bacillota</taxon>
        <taxon>Bacilli</taxon>
        <taxon>Bacillales</taxon>
        <taxon>Bacillaceae</taxon>
        <taxon>Priestia</taxon>
    </lineage>
</organism>
<proteinExistence type="inferred from homology"/>